<name>A0A5C8HKF4_9MICO</name>
<evidence type="ECO:0000313" key="3">
    <source>
        <dbReference type="EMBL" id="TXK03027.1"/>
    </source>
</evidence>
<dbReference type="Proteomes" id="UP000321196">
    <property type="component" value="Unassembled WGS sequence"/>
</dbReference>
<accession>A0A5C8HKF4</accession>
<dbReference type="OrthoDB" id="5289372at2"/>
<dbReference type="Gene3D" id="1.20.144.10">
    <property type="entry name" value="Phosphatidic acid phosphatase type 2/haloperoxidase"/>
    <property type="match status" value="1"/>
</dbReference>
<dbReference type="SMART" id="SM00014">
    <property type="entry name" value="acidPPc"/>
    <property type="match status" value="1"/>
</dbReference>
<dbReference type="PANTHER" id="PTHR14969">
    <property type="entry name" value="SPHINGOSINE-1-PHOSPHATE PHOSPHOHYDROLASE"/>
    <property type="match status" value="1"/>
</dbReference>
<sequence length="242" mass="25908">MQGEESEKVGRNHGFRCAAACESGRSRHNGRMKRTRALTISLWGVALILVGVLIGVVVTAIGPVNALDRGWMALMVEARVDPMVAVGRFFDWLGGGWRATLLVPGIVVAALALLRRPWGIAFFASSALLSVILVQLLKSIFARARPEDMLVVSDFGSFPSGHAANAATVMVVLIVLLRNPVMTIIGVVWIIAMAWSRTYLGAHWLTDTIAGIAIGTGAALVMLGVFSAQLEKENDARHPATV</sequence>
<evidence type="ECO:0000313" key="4">
    <source>
        <dbReference type="Proteomes" id="UP000321196"/>
    </source>
</evidence>
<evidence type="ECO:0000256" key="1">
    <source>
        <dbReference type="SAM" id="Phobius"/>
    </source>
</evidence>
<dbReference type="EMBL" id="VRSW01000005">
    <property type="protein sequence ID" value="TXK03027.1"/>
    <property type="molecule type" value="Genomic_DNA"/>
</dbReference>
<dbReference type="CDD" id="cd03392">
    <property type="entry name" value="PAP2_like_2"/>
    <property type="match status" value="1"/>
</dbReference>
<reference evidence="3 4" key="1">
    <citation type="submission" date="2019-08" db="EMBL/GenBank/DDBJ databases">
        <authorList>
            <person name="Dong K."/>
        </authorList>
    </citation>
    <scope>NUCLEOTIDE SEQUENCE [LARGE SCALE GENOMIC DNA]</scope>
    <source>
        <strain evidence="3 4">M4-8</strain>
    </source>
</reference>
<organism evidence="3 4">
    <name type="scientific">Microbacterium mitrae</name>
    <dbReference type="NCBI Taxonomy" id="664640"/>
    <lineage>
        <taxon>Bacteria</taxon>
        <taxon>Bacillati</taxon>
        <taxon>Actinomycetota</taxon>
        <taxon>Actinomycetes</taxon>
        <taxon>Micrococcales</taxon>
        <taxon>Microbacteriaceae</taxon>
        <taxon>Microbacterium</taxon>
    </lineage>
</organism>
<dbReference type="PANTHER" id="PTHR14969:SF13">
    <property type="entry name" value="AT30094P"/>
    <property type="match status" value="1"/>
</dbReference>
<dbReference type="SUPFAM" id="SSF48317">
    <property type="entry name" value="Acid phosphatase/Vanadium-dependent haloperoxidase"/>
    <property type="match status" value="1"/>
</dbReference>
<feature type="transmembrane region" description="Helical" evidence="1">
    <location>
        <begin position="37"/>
        <end position="62"/>
    </location>
</feature>
<comment type="caution">
    <text evidence="3">The sequence shown here is derived from an EMBL/GenBank/DDBJ whole genome shotgun (WGS) entry which is preliminary data.</text>
</comment>
<keyword evidence="1" id="KW-0812">Transmembrane</keyword>
<keyword evidence="1" id="KW-0472">Membrane</keyword>
<proteinExistence type="predicted"/>
<dbReference type="InterPro" id="IPR036938">
    <property type="entry name" value="PAP2/HPO_sf"/>
</dbReference>
<keyword evidence="1" id="KW-1133">Transmembrane helix</keyword>
<evidence type="ECO:0000259" key="2">
    <source>
        <dbReference type="SMART" id="SM00014"/>
    </source>
</evidence>
<feature type="transmembrane region" description="Helical" evidence="1">
    <location>
        <begin position="96"/>
        <end position="114"/>
    </location>
</feature>
<keyword evidence="4" id="KW-1185">Reference proteome</keyword>
<dbReference type="AlphaFoldDB" id="A0A5C8HKF4"/>
<protein>
    <submittedName>
        <fullName evidence="3">Phosphatase PAP2 family protein</fullName>
    </submittedName>
</protein>
<feature type="transmembrane region" description="Helical" evidence="1">
    <location>
        <begin position="208"/>
        <end position="228"/>
    </location>
</feature>
<dbReference type="InterPro" id="IPR000326">
    <property type="entry name" value="PAP2/HPO"/>
</dbReference>
<feature type="domain" description="Phosphatidic acid phosphatase type 2/haloperoxidase" evidence="2">
    <location>
        <begin position="118"/>
        <end position="223"/>
    </location>
</feature>
<gene>
    <name evidence="3" type="ORF">FVP60_12115</name>
</gene>
<dbReference type="Pfam" id="PF01569">
    <property type="entry name" value="PAP2"/>
    <property type="match status" value="1"/>
</dbReference>